<accession>A0ABT8A044</accession>
<organism evidence="1 2">
    <name type="scientific">Paeniroseomonas aquatica</name>
    <dbReference type="NCBI Taxonomy" id="373043"/>
    <lineage>
        <taxon>Bacteria</taxon>
        <taxon>Pseudomonadati</taxon>
        <taxon>Pseudomonadota</taxon>
        <taxon>Alphaproteobacteria</taxon>
        <taxon>Acetobacterales</taxon>
        <taxon>Acetobacteraceae</taxon>
        <taxon>Paeniroseomonas</taxon>
    </lineage>
</organism>
<evidence type="ECO:0000313" key="2">
    <source>
        <dbReference type="Proteomes" id="UP001529369"/>
    </source>
</evidence>
<dbReference type="Proteomes" id="UP001529369">
    <property type="component" value="Unassembled WGS sequence"/>
</dbReference>
<keyword evidence="2" id="KW-1185">Reference proteome</keyword>
<proteinExistence type="predicted"/>
<gene>
    <name evidence="1" type="ORF">QWZ14_01570</name>
</gene>
<evidence type="ECO:0000313" key="1">
    <source>
        <dbReference type="EMBL" id="MDN3563066.1"/>
    </source>
</evidence>
<comment type="caution">
    <text evidence="1">The sequence shown here is derived from an EMBL/GenBank/DDBJ whole genome shotgun (WGS) entry which is preliminary data.</text>
</comment>
<name>A0ABT8A044_9PROT</name>
<sequence length="393" mass="44208">MPLEDGRMQRFVAALLTEGGALVEPLGSEGLEVLVPPPLQQALEVGEFCRLGFSTTPPEGAQRVGIESDWLARFGRVLGERGRWDRRVLDPETRKAPDAEPLLERELGLENATFRLLGAAPAWTRYLVLEFRYTALSEEKREGTQRLAINLATGAMPEAMLERMVPWLAEHEDSPIPAGTVLPADWEGPRLIERMQHALPWRVETALAPFMTGLHRRLVRDLDRLHAYHNDLHREAGQRAAQLTAADTGHQREQMRLAAIAKEYRAKLDDLAHKYALRITVDWVRTLELVMPVHRLTVQIRRRKAERIMALDWNALARRLELPPCEASWSTERTRLACDDALHLVAPAGLAPCLQCGRPYCRACHPQRCPKCGHAETLVAFTSRGTISPATPD</sequence>
<dbReference type="EMBL" id="JAUFPN010000013">
    <property type="protein sequence ID" value="MDN3563066.1"/>
    <property type="molecule type" value="Genomic_DNA"/>
</dbReference>
<reference evidence="2" key="1">
    <citation type="journal article" date="2019" name="Int. J. Syst. Evol. Microbiol.">
        <title>The Global Catalogue of Microorganisms (GCM) 10K type strain sequencing project: providing services to taxonomists for standard genome sequencing and annotation.</title>
        <authorList>
            <consortium name="The Broad Institute Genomics Platform"/>
            <consortium name="The Broad Institute Genome Sequencing Center for Infectious Disease"/>
            <person name="Wu L."/>
            <person name="Ma J."/>
        </authorList>
    </citation>
    <scope>NUCLEOTIDE SEQUENCE [LARGE SCALE GENOMIC DNA]</scope>
    <source>
        <strain evidence="2">CECT 7131</strain>
    </source>
</reference>
<protein>
    <submittedName>
        <fullName evidence="1">Uncharacterized protein</fullName>
    </submittedName>
</protein>